<evidence type="ECO:0000256" key="4">
    <source>
        <dbReference type="PROSITE-ProRule" id="PRU00169"/>
    </source>
</evidence>
<organism evidence="7 8">
    <name type="scientific">Lacticaseibacillus mingshuiensis</name>
    <dbReference type="NCBI Taxonomy" id="2799574"/>
    <lineage>
        <taxon>Bacteria</taxon>
        <taxon>Bacillati</taxon>
        <taxon>Bacillota</taxon>
        <taxon>Bacilli</taxon>
        <taxon>Lactobacillales</taxon>
        <taxon>Lactobacillaceae</taxon>
        <taxon>Lacticaseibacillus</taxon>
    </lineage>
</organism>
<dbReference type="PANTHER" id="PTHR43280:SF28">
    <property type="entry name" value="HTH-TYPE TRANSCRIPTIONAL ACTIVATOR RHAS"/>
    <property type="match status" value="1"/>
</dbReference>
<dbReference type="PRINTS" id="PR00032">
    <property type="entry name" value="HTHARAC"/>
</dbReference>
<proteinExistence type="predicted"/>
<protein>
    <submittedName>
        <fullName evidence="7">Helix-turn-helix domain-containing protein</fullName>
    </submittedName>
</protein>
<dbReference type="InterPro" id="IPR011006">
    <property type="entry name" value="CheY-like_superfamily"/>
</dbReference>
<dbReference type="Pfam" id="PF12833">
    <property type="entry name" value="HTH_18"/>
    <property type="match status" value="1"/>
</dbReference>
<dbReference type="RefSeq" id="WP_203628451.1">
    <property type="nucleotide sequence ID" value="NZ_BOLQ01000029.1"/>
</dbReference>
<keyword evidence="2" id="KW-0238">DNA-binding</keyword>
<dbReference type="EMBL" id="JBHTOC010000003">
    <property type="protein sequence ID" value="MFD1429129.1"/>
    <property type="molecule type" value="Genomic_DNA"/>
</dbReference>
<keyword evidence="4" id="KW-0597">Phosphoprotein</keyword>
<keyword evidence="1" id="KW-0805">Transcription regulation</keyword>
<gene>
    <name evidence="7" type="ORF">ACFQ4P_02550</name>
</gene>
<dbReference type="SMART" id="SM00342">
    <property type="entry name" value="HTH_ARAC"/>
    <property type="match status" value="1"/>
</dbReference>
<name>A0ABW4CGN7_9LACO</name>
<evidence type="ECO:0000259" key="6">
    <source>
        <dbReference type="PROSITE" id="PS50110"/>
    </source>
</evidence>
<dbReference type="Proteomes" id="UP001597196">
    <property type="component" value="Unassembled WGS sequence"/>
</dbReference>
<evidence type="ECO:0000256" key="1">
    <source>
        <dbReference type="ARBA" id="ARBA00023015"/>
    </source>
</evidence>
<dbReference type="PROSITE" id="PS00041">
    <property type="entry name" value="HTH_ARAC_FAMILY_1"/>
    <property type="match status" value="1"/>
</dbReference>
<dbReference type="InterPro" id="IPR018060">
    <property type="entry name" value="HTH_AraC"/>
</dbReference>
<dbReference type="CDD" id="cd17536">
    <property type="entry name" value="REC_YesN-like"/>
    <property type="match status" value="1"/>
</dbReference>
<dbReference type="PANTHER" id="PTHR43280">
    <property type="entry name" value="ARAC-FAMILY TRANSCRIPTIONAL REGULATOR"/>
    <property type="match status" value="1"/>
</dbReference>
<evidence type="ECO:0000256" key="3">
    <source>
        <dbReference type="ARBA" id="ARBA00023163"/>
    </source>
</evidence>
<dbReference type="Gene3D" id="1.10.10.60">
    <property type="entry name" value="Homeodomain-like"/>
    <property type="match status" value="2"/>
</dbReference>
<dbReference type="PROSITE" id="PS50110">
    <property type="entry name" value="RESPONSE_REGULATORY"/>
    <property type="match status" value="1"/>
</dbReference>
<feature type="domain" description="HTH araC/xylS-type" evidence="5">
    <location>
        <begin position="384"/>
        <end position="482"/>
    </location>
</feature>
<sequence length="489" mass="54924">MKKVMIVDDEYMLLRGLPKLIDWARLGLTIVKTEQNPLKALDWLAENPVDILLSDMNMPELDGPTFVAKAKKLQPDMELIVISGYADFDYVRAGLQQHAVNYLSKPVDTEELVTALEAALKRIDERQASDHNATLAAQAEMRALVAGTDPGSAHDLLKRLEIVFTNPAAPVRLIAVLNPLPPTDLVDFLQEQAAVPGFFREGQDFIILFQGDDNQLNAFINEAPQPISSTRRPELIGPTVSNMTTLTEAYHTMRGEIARQYFFETNAGLRRLPRPEETETMPTLPGFSELRETLGPLDPVAFKKWLVEQLETLKELNATVAFTRQFAMIVLLVISEKGTASERKPAAINAINQAQTVTKLTEILADIAQRAAQESDRRYSRNVLAMRRLIQERYGEPLTLAEVADELHLNAVYLGQLFKQEVGRSFSQYLNDWRMSIAIDLLRNSGEDVNQIAERVGYQTPSYFYKLFKQQTGMSPREYRAAADNGTAD</sequence>
<dbReference type="SUPFAM" id="SSF46689">
    <property type="entry name" value="Homeodomain-like"/>
    <property type="match status" value="2"/>
</dbReference>
<reference evidence="8" key="1">
    <citation type="journal article" date="2019" name="Int. J. Syst. Evol. Microbiol.">
        <title>The Global Catalogue of Microorganisms (GCM) 10K type strain sequencing project: providing services to taxonomists for standard genome sequencing and annotation.</title>
        <authorList>
            <consortium name="The Broad Institute Genomics Platform"/>
            <consortium name="The Broad Institute Genome Sequencing Center for Infectious Disease"/>
            <person name="Wu L."/>
            <person name="Ma J."/>
        </authorList>
    </citation>
    <scope>NUCLEOTIDE SEQUENCE [LARGE SCALE GENOMIC DNA]</scope>
    <source>
        <strain evidence="8">CCM 8980</strain>
    </source>
</reference>
<dbReference type="InterPro" id="IPR018062">
    <property type="entry name" value="HTH_AraC-typ_CS"/>
</dbReference>
<dbReference type="InterPro" id="IPR001789">
    <property type="entry name" value="Sig_transdc_resp-reg_receiver"/>
</dbReference>
<dbReference type="InterPro" id="IPR020449">
    <property type="entry name" value="Tscrpt_reg_AraC-type_HTH"/>
</dbReference>
<keyword evidence="8" id="KW-1185">Reference proteome</keyword>
<evidence type="ECO:0000256" key="2">
    <source>
        <dbReference type="ARBA" id="ARBA00023125"/>
    </source>
</evidence>
<feature type="modified residue" description="4-aspartylphosphate" evidence="4">
    <location>
        <position position="55"/>
    </location>
</feature>
<feature type="domain" description="Response regulatory" evidence="6">
    <location>
        <begin position="3"/>
        <end position="120"/>
    </location>
</feature>
<evidence type="ECO:0000313" key="8">
    <source>
        <dbReference type="Proteomes" id="UP001597196"/>
    </source>
</evidence>
<evidence type="ECO:0000259" key="5">
    <source>
        <dbReference type="PROSITE" id="PS01124"/>
    </source>
</evidence>
<dbReference type="Gene3D" id="3.40.50.2300">
    <property type="match status" value="1"/>
</dbReference>
<evidence type="ECO:0000313" key="7">
    <source>
        <dbReference type="EMBL" id="MFD1429129.1"/>
    </source>
</evidence>
<dbReference type="SUPFAM" id="SSF52172">
    <property type="entry name" value="CheY-like"/>
    <property type="match status" value="1"/>
</dbReference>
<dbReference type="PROSITE" id="PS01124">
    <property type="entry name" value="HTH_ARAC_FAMILY_2"/>
    <property type="match status" value="1"/>
</dbReference>
<keyword evidence="3" id="KW-0804">Transcription</keyword>
<dbReference type="SMART" id="SM00448">
    <property type="entry name" value="REC"/>
    <property type="match status" value="1"/>
</dbReference>
<comment type="caution">
    <text evidence="7">The sequence shown here is derived from an EMBL/GenBank/DDBJ whole genome shotgun (WGS) entry which is preliminary data.</text>
</comment>
<dbReference type="InterPro" id="IPR009057">
    <property type="entry name" value="Homeodomain-like_sf"/>
</dbReference>
<accession>A0ABW4CGN7</accession>
<dbReference type="Pfam" id="PF00072">
    <property type="entry name" value="Response_reg"/>
    <property type="match status" value="1"/>
</dbReference>